<accession>A0A506VG36</accession>
<keyword evidence="8" id="KW-1185">Reference proteome</keyword>
<dbReference type="FunFam" id="3.40.50.300:FF:000032">
    <property type="entry name" value="Export ABC transporter ATP-binding protein"/>
    <property type="match status" value="1"/>
</dbReference>
<dbReference type="CDD" id="cd03255">
    <property type="entry name" value="ABC_MJ0796_LolCDE_FtsE"/>
    <property type="match status" value="1"/>
</dbReference>
<evidence type="ECO:0000256" key="1">
    <source>
        <dbReference type="ARBA" id="ARBA00006526"/>
    </source>
</evidence>
<dbReference type="InterPro" id="IPR027417">
    <property type="entry name" value="P-loop_NTPase"/>
</dbReference>
<dbReference type="GO" id="GO:0022857">
    <property type="term" value="F:transmembrane transporter activity"/>
    <property type="evidence" value="ECO:0007669"/>
    <property type="project" value="TreeGrafter"/>
</dbReference>
<comment type="caution">
    <text evidence="7">The sequence shown here is derived from an EMBL/GenBank/DDBJ whole genome shotgun (WGS) entry which is preliminary data.</text>
</comment>
<evidence type="ECO:0000256" key="5">
    <source>
        <dbReference type="ARBA" id="ARBA00038388"/>
    </source>
</evidence>
<evidence type="ECO:0000313" key="7">
    <source>
        <dbReference type="EMBL" id="TPW44492.1"/>
    </source>
</evidence>
<keyword evidence="3" id="KW-0547">Nucleotide-binding</keyword>
<dbReference type="PANTHER" id="PTHR24220">
    <property type="entry name" value="IMPORT ATP-BINDING PROTEIN"/>
    <property type="match status" value="1"/>
</dbReference>
<evidence type="ECO:0000313" key="8">
    <source>
        <dbReference type="Proteomes" id="UP000319523"/>
    </source>
</evidence>
<dbReference type="SUPFAM" id="SSF52540">
    <property type="entry name" value="P-loop containing nucleoside triphosphate hydrolases"/>
    <property type="match status" value="1"/>
</dbReference>
<dbReference type="InterPro" id="IPR017911">
    <property type="entry name" value="MacB-like_ATP-bd"/>
</dbReference>
<dbReference type="InterPro" id="IPR015854">
    <property type="entry name" value="ABC_transpr_LolD-like"/>
</dbReference>
<sequence>MANNIKELPAICLSGISKSYGSGENRVEALKNINLEIACGDFLALCGPSGSGKSTLLNILSGIDKPSTGTVMFLNQVLNELNEQQLAQIRSRELGFIFQFFNLMPVLNALDNVRYPLILNGHFSRKEAKTRALRYLDLVGLADLADRKPGELSGGQQQRVAIARALAHEPKIVVADEPTGNLDIATGEAILDLLSEINAQTATTFIISTHSIQLKQRAGRVINIRDGELDDEA</sequence>
<evidence type="ECO:0000259" key="6">
    <source>
        <dbReference type="PROSITE" id="PS50893"/>
    </source>
</evidence>
<dbReference type="RefSeq" id="WP_141174505.1">
    <property type="nucleotide sequence ID" value="NZ_JBHUFX010000013.1"/>
</dbReference>
<dbReference type="PANTHER" id="PTHR24220:SF86">
    <property type="entry name" value="ABC TRANSPORTER ABCH.1"/>
    <property type="match status" value="1"/>
</dbReference>
<dbReference type="Gene3D" id="3.40.50.300">
    <property type="entry name" value="P-loop containing nucleotide triphosphate hydrolases"/>
    <property type="match status" value="1"/>
</dbReference>
<proteinExistence type="inferred from homology"/>
<name>A0A506VG36_9GAMM</name>
<dbReference type="GO" id="GO:0005886">
    <property type="term" value="C:plasma membrane"/>
    <property type="evidence" value="ECO:0007669"/>
    <property type="project" value="TreeGrafter"/>
</dbReference>
<dbReference type="AlphaFoldDB" id="A0A506VG36"/>
<comment type="similarity">
    <text evidence="5">Belongs to the ABC transporter superfamily. Macrolide exporter (TC 3.A.1.122) family.</text>
</comment>
<dbReference type="InterPro" id="IPR017871">
    <property type="entry name" value="ABC_transporter-like_CS"/>
</dbReference>
<dbReference type="GO" id="GO:0016887">
    <property type="term" value="F:ATP hydrolysis activity"/>
    <property type="evidence" value="ECO:0007669"/>
    <property type="project" value="InterPro"/>
</dbReference>
<dbReference type="OrthoDB" id="9783924at2"/>
<dbReference type="PROSITE" id="PS50893">
    <property type="entry name" value="ABC_TRANSPORTER_2"/>
    <property type="match status" value="1"/>
</dbReference>
<evidence type="ECO:0000256" key="4">
    <source>
        <dbReference type="ARBA" id="ARBA00022840"/>
    </source>
</evidence>
<dbReference type="InterPro" id="IPR003439">
    <property type="entry name" value="ABC_transporter-like_ATP-bd"/>
</dbReference>
<gene>
    <name evidence="7" type="ORF">FKM52_01925</name>
</gene>
<reference evidence="7 8" key="1">
    <citation type="submission" date="2019-06" db="EMBL/GenBank/DDBJ databases">
        <authorList>
            <person name="Yang Y."/>
        </authorList>
    </citation>
    <scope>NUCLEOTIDE SEQUENCE [LARGE SCALE GENOMIC DNA]</scope>
    <source>
        <strain evidence="7 8">BIT-26</strain>
    </source>
</reference>
<dbReference type="EMBL" id="VHQI01000001">
    <property type="protein sequence ID" value="TPW44492.1"/>
    <property type="molecule type" value="Genomic_DNA"/>
</dbReference>
<evidence type="ECO:0000256" key="2">
    <source>
        <dbReference type="ARBA" id="ARBA00022448"/>
    </source>
</evidence>
<organism evidence="7 8">
    <name type="scientific">Mixta tenebrionis</name>
    <dbReference type="NCBI Taxonomy" id="2562439"/>
    <lineage>
        <taxon>Bacteria</taxon>
        <taxon>Pseudomonadati</taxon>
        <taxon>Pseudomonadota</taxon>
        <taxon>Gammaproteobacteria</taxon>
        <taxon>Enterobacterales</taxon>
        <taxon>Erwiniaceae</taxon>
        <taxon>Mixta</taxon>
    </lineage>
</organism>
<dbReference type="Proteomes" id="UP000319523">
    <property type="component" value="Unassembled WGS sequence"/>
</dbReference>
<dbReference type="GO" id="GO:1902495">
    <property type="term" value="C:transmembrane transporter complex"/>
    <property type="evidence" value="ECO:0007669"/>
    <property type="project" value="UniProtKB-ARBA"/>
</dbReference>
<dbReference type="PROSITE" id="PS00211">
    <property type="entry name" value="ABC_TRANSPORTER_1"/>
    <property type="match status" value="1"/>
</dbReference>
<dbReference type="InterPro" id="IPR003593">
    <property type="entry name" value="AAA+_ATPase"/>
</dbReference>
<keyword evidence="2" id="KW-0813">Transport</keyword>
<keyword evidence="4 7" id="KW-0067">ATP-binding</keyword>
<dbReference type="Pfam" id="PF00005">
    <property type="entry name" value="ABC_tran"/>
    <property type="match status" value="1"/>
</dbReference>
<dbReference type="GO" id="GO:0005524">
    <property type="term" value="F:ATP binding"/>
    <property type="evidence" value="ECO:0007669"/>
    <property type="project" value="UniProtKB-KW"/>
</dbReference>
<dbReference type="SMART" id="SM00382">
    <property type="entry name" value="AAA"/>
    <property type="match status" value="1"/>
</dbReference>
<evidence type="ECO:0000256" key="3">
    <source>
        <dbReference type="ARBA" id="ARBA00022741"/>
    </source>
</evidence>
<protein>
    <submittedName>
        <fullName evidence="7">ABC transporter ATP-binding protein</fullName>
    </submittedName>
</protein>
<comment type="similarity">
    <text evidence="1">Belongs to the ABC transporter superfamily. Drug exporter-2 (TC 3.A.1.117) family.</text>
</comment>
<feature type="domain" description="ABC transporter" evidence="6">
    <location>
        <begin position="11"/>
        <end position="233"/>
    </location>
</feature>